<dbReference type="GO" id="GO:0050660">
    <property type="term" value="F:flavin adenine dinucleotide binding"/>
    <property type="evidence" value="ECO:0007669"/>
    <property type="project" value="TreeGrafter"/>
</dbReference>
<dbReference type="CDD" id="cd07035">
    <property type="entry name" value="TPP_PYR_POX_like"/>
    <property type="match status" value="1"/>
</dbReference>
<dbReference type="GO" id="GO:0030976">
    <property type="term" value="F:thiamine pyrophosphate binding"/>
    <property type="evidence" value="ECO:0007669"/>
    <property type="project" value="InterPro"/>
</dbReference>
<dbReference type="EC" id="2.2.1.6" evidence="7"/>
<name>A0A5S9NXL1_9GAMM</name>
<evidence type="ECO:0000313" key="7">
    <source>
        <dbReference type="EMBL" id="CAA0095490.1"/>
    </source>
</evidence>
<dbReference type="PANTHER" id="PTHR18968:SF13">
    <property type="entry name" value="ACETOLACTATE SYNTHASE CATALYTIC SUBUNIT, MITOCHONDRIAL"/>
    <property type="match status" value="1"/>
</dbReference>
<sequence>MQLCDALAHVLQVLNVRSVFGVSGANIEPFHDAVFRLGADSLSNVFAKTESGAAFMADGYARTSGGLGVCCATSGGGMMNLAAGVAESQASGIPVLAIIGQVATEWEGAGGFQDSSGRGGSINGVELWRSMTQYAVRLQAADEFWQQLNLCLTLSLNGNKGATALLLPRDVQMMDVGAMPDWFFKRLARGFIDIPAVNTELTECVSTLFALLSACQNPLVVIGDAAVRDRAYADICEFLKSADIPVAVTLADICAYDRRERNFVGVIGACGEPSLHRYIEEQVDLVVVIGNNLDQMTQGPLTSILQTKPSVLIHHALKSVGPRLNVALTIHAPLVETFQLINDFHARQPLRFHGIKKLHRDKHPQIRLAAGDGLSNSMAIAAINPHLPDNISLVLDAGNCAATAAHYLEPPPGARSSIALGMGGMGYGVASAVGVQLAQQAKESRSQPAVVFCGDGAFLMNGVEVHTAVELHLPIIWLVFNNQGHGMCRSRQELLFENRVTCSNFSAPVNISKLGEGLGLAADQVAQASSTTEIEAFLQAYFLQPEPGPALLELNIDVDEIPPFAPLIDIWTQQQSEEDAPVITA</sequence>
<dbReference type="Gene3D" id="3.40.50.1220">
    <property type="entry name" value="TPP-binding domain"/>
    <property type="match status" value="1"/>
</dbReference>
<feature type="domain" description="Thiamine pyrophosphate enzyme central" evidence="4">
    <location>
        <begin position="206"/>
        <end position="334"/>
    </location>
</feature>
<dbReference type="AlphaFoldDB" id="A0A5S9NXL1"/>
<reference evidence="7 8" key="1">
    <citation type="submission" date="2019-11" db="EMBL/GenBank/DDBJ databases">
        <authorList>
            <person name="Holert J."/>
        </authorList>
    </citation>
    <scope>NUCLEOTIDE SEQUENCE [LARGE SCALE GENOMIC DNA]</scope>
    <source>
        <strain evidence="7">BC5_2</strain>
    </source>
</reference>
<dbReference type="SUPFAM" id="SSF52467">
    <property type="entry name" value="DHS-like NAD/FAD-binding domain"/>
    <property type="match status" value="1"/>
</dbReference>
<dbReference type="InterPro" id="IPR012000">
    <property type="entry name" value="Thiamin_PyroP_enz_cen_dom"/>
</dbReference>
<dbReference type="GO" id="GO:0009097">
    <property type="term" value="P:isoleucine biosynthetic process"/>
    <property type="evidence" value="ECO:0007669"/>
    <property type="project" value="TreeGrafter"/>
</dbReference>
<dbReference type="SUPFAM" id="SSF52518">
    <property type="entry name" value="Thiamin diphosphate-binding fold (THDP-binding)"/>
    <property type="match status" value="2"/>
</dbReference>
<dbReference type="PANTHER" id="PTHR18968">
    <property type="entry name" value="THIAMINE PYROPHOSPHATE ENZYMES"/>
    <property type="match status" value="1"/>
</dbReference>
<keyword evidence="7" id="KW-0808">Transferase</keyword>
<dbReference type="InterPro" id="IPR045229">
    <property type="entry name" value="TPP_enz"/>
</dbReference>
<dbReference type="Proteomes" id="UP000434580">
    <property type="component" value="Unassembled WGS sequence"/>
</dbReference>
<dbReference type="EMBL" id="CACSII010000004">
    <property type="protein sequence ID" value="CAA0095490.1"/>
    <property type="molecule type" value="Genomic_DNA"/>
</dbReference>
<evidence type="ECO:0000259" key="4">
    <source>
        <dbReference type="Pfam" id="PF00205"/>
    </source>
</evidence>
<evidence type="ECO:0000259" key="6">
    <source>
        <dbReference type="Pfam" id="PF02776"/>
    </source>
</evidence>
<dbReference type="InterPro" id="IPR012001">
    <property type="entry name" value="Thiamin_PyroP_enz_TPP-bd_dom"/>
</dbReference>
<dbReference type="Gene3D" id="3.40.50.970">
    <property type="match status" value="2"/>
</dbReference>
<dbReference type="Pfam" id="PF02775">
    <property type="entry name" value="TPP_enzyme_C"/>
    <property type="match status" value="1"/>
</dbReference>
<dbReference type="InterPro" id="IPR011766">
    <property type="entry name" value="TPP_enzyme_TPP-bd"/>
</dbReference>
<dbReference type="GO" id="GO:0009099">
    <property type="term" value="P:L-valine biosynthetic process"/>
    <property type="evidence" value="ECO:0007669"/>
    <property type="project" value="TreeGrafter"/>
</dbReference>
<feature type="domain" description="Thiamine pyrophosphate enzyme TPP-binding" evidence="5">
    <location>
        <begin position="396"/>
        <end position="553"/>
    </location>
</feature>
<keyword evidence="2 3" id="KW-0786">Thiamine pyrophosphate</keyword>
<proteinExistence type="inferred from homology"/>
<evidence type="ECO:0000313" key="8">
    <source>
        <dbReference type="Proteomes" id="UP000434580"/>
    </source>
</evidence>
<gene>
    <name evidence="7" type="primary">ilvG</name>
    <name evidence="7" type="ORF">DPBNPPHM_03288</name>
</gene>
<protein>
    <submittedName>
        <fullName evidence="7">Acetolactate synthase isozyme 2 large subunit</fullName>
        <ecNumber evidence="7">2.2.1.6</ecNumber>
    </submittedName>
</protein>
<evidence type="ECO:0000256" key="2">
    <source>
        <dbReference type="ARBA" id="ARBA00023052"/>
    </source>
</evidence>
<dbReference type="GO" id="GO:0005948">
    <property type="term" value="C:acetolactate synthase complex"/>
    <property type="evidence" value="ECO:0007669"/>
    <property type="project" value="TreeGrafter"/>
</dbReference>
<dbReference type="GO" id="GO:0000287">
    <property type="term" value="F:magnesium ion binding"/>
    <property type="evidence" value="ECO:0007669"/>
    <property type="project" value="InterPro"/>
</dbReference>
<accession>A0A5S9NXL1</accession>
<evidence type="ECO:0000256" key="1">
    <source>
        <dbReference type="ARBA" id="ARBA00007812"/>
    </source>
</evidence>
<dbReference type="InterPro" id="IPR029035">
    <property type="entry name" value="DHS-like_NAD/FAD-binding_dom"/>
</dbReference>
<evidence type="ECO:0000259" key="5">
    <source>
        <dbReference type="Pfam" id="PF02775"/>
    </source>
</evidence>
<comment type="similarity">
    <text evidence="1 3">Belongs to the TPP enzyme family.</text>
</comment>
<dbReference type="OrthoDB" id="9785953at2"/>
<dbReference type="CDD" id="cd00568">
    <property type="entry name" value="TPP_enzymes"/>
    <property type="match status" value="1"/>
</dbReference>
<organism evidence="7 8">
    <name type="scientific">BD1-7 clade bacterium</name>
    <dbReference type="NCBI Taxonomy" id="2029982"/>
    <lineage>
        <taxon>Bacteria</taxon>
        <taxon>Pseudomonadati</taxon>
        <taxon>Pseudomonadota</taxon>
        <taxon>Gammaproteobacteria</taxon>
        <taxon>Cellvibrionales</taxon>
        <taxon>Spongiibacteraceae</taxon>
        <taxon>BD1-7 clade</taxon>
    </lineage>
</organism>
<dbReference type="GO" id="GO:0003984">
    <property type="term" value="F:acetolactate synthase activity"/>
    <property type="evidence" value="ECO:0007669"/>
    <property type="project" value="UniProtKB-EC"/>
</dbReference>
<dbReference type="Pfam" id="PF00205">
    <property type="entry name" value="TPP_enzyme_M"/>
    <property type="match status" value="1"/>
</dbReference>
<evidence type="ECO:0000256" key="3">
    <source>
        <dbReference type="RuleBase" id="RU362132"/>
    </source>
</evidence>
<dbReference type="InterPro" id="IPR029061">
    <property type="entry name" value="THDP-binding"/>
</dbReference>
<dbReference type="Pfam" id="PF02776">
    <property type="entry name" value="TPP_enzyme_N"/>
    <property type="match status" value="1"/>
</dbReference>
<feature type="domain" description="Thiamine pyrophosphate enzyme N-terminal TPP-binding" evidence="6">
    <location>
        <begin position="1"/>
        <end position="114"/>
    </location>
</feature>